<dbReference type="PANTHER" id="PTHR46093:SF4">
    <property type="entry name" value="GALACTOSE OXIDASE_KELCH REPEAT SUPERFAMILY PROTEIN"/>
    <property type="match status" value="1"/>
</dbReference>
<dbReference type="InterPro" id="IPR015915">
    <property type="entry name" value="Kelch-typ_b-propeller"/>
</dbReference>
<evidence type="ECO:0000313" key="5">
    <source>
        <dbReference type="EMBL" id="THG04629.1"/>
    </source>
</evidence>
<evidence type="ECO:0000256" key="4">
    <source>
        <dbReference type="SAM" id="SignalP"/>
    </source>
</evidence>
<dbReference type="Proteomes" id="UP000306102">
    <property type="component" value="Unassembled WGS sequence"/>
</dbReference>
<dbReference type="PANTHER" id="PTHR46093">
    <property type="entry name" value="ACYL-COA-BINDING DOMAIN-CONTAINING PROTEIN 5"/>
    <property type="match status" value="1"/>
</dbReference>
<dbReference type="EMBL" id="SDRB02010737">
    <property type="protein sequence ID" value="THG04629.1"/>
    <property type="molecule type" value="Genomic_DNA"/>
</dbReference>
<evidence type="ECO:0000256" key="2">
    <source>
        <dbReference type="ARBA" id="ARBA00022737"/>
    </source>
</evidence>
<organism evidence="5 6">
    <name type="scientific">Camellia sinensis var. sinensis</name>
    <name type="common">China tea</name>
    <dbReference type="NCBI Taxonomy" id="542762"/>
    <lineage>
        <taxon>Eukaryota</taxon>
        <taxon>Viridiplantae</taxon>
        <taxon>Streptophyta</taxon>
        <taxon>Embryophyta</taxon>
        <taxon>Tracheophyta</taxon>
        <taxon>Spermatophyta</taxon>
        <taxon>Magnoliopsida</taxon>
        <taxon>eudicotyledons</taxon>
        <taxon>Gunneridae</taxon>
        <taxon>Pentapetalae</taxon>
        <taxon>asterids</taxon>
        <taxon>Ericales</taxon>
        <taxon>Theaceae</taxon>
        <taxon>Camellia</taxon>
    </lineage>
</organism>
<dbReference type="Pfam" id="PF24681">
    <property type="entry name" value="Kelch_KLHDC2_KLHL20_DRC7"/>
    <property type="match status" value="1"/>
</dbReference>
<keyword evidence="1" id="KW-0880">Kelch repeat</keyword>
<feature type="region of interest" description="Disordered" evidence="3">
    <location>
        <begin position="528"/>
        <end position="551"/>
    </location>
</feature>
<feature type="chain" id="PRO_5020820933" evidence="4">
    <location>
        <begin position="18"/>
        <end position="551"/>
    </location>
</feature>
<name>A0A4S4DNP3_CAMSN</name>
<comment type="caution">
    <text evidence="5">The sequence shown here is derived from an EMBL/GenBank/DDBJ whole genome shotgun (WGS) entry which is preliminary data.</text>
</comment>
<evidence type="ECO:0000313" key="6">
    <source>
        <dbReference type="Proteomes" id="UP000306102"/>
    </source>
</evidence>
<evidence type="ECO:0000256" key="1">
    <source>
        <dbReference type="ARBA" id="ARBA00022441"/>
    </source>
</evidence>
<keyword evidence="6" id="KW-1185">Reference proteome</keyword>
<evidence type="ECO:0000256" key="3">
    <source>
        <dbReference type="SAM" id="MobiDB-lite"/>
    </source>
</evidence>
<reference evidence="5 6" key="1">
    <citation type="journal article" date="2018" name="Proc. Natl. Acad. Sci. U.S.A.">
        <title>Draft genome sequence of Camellia sinensis var. sinensis provides insights into the evolution of the tea genome and tea quality.</title>
        <authorList>
            <person name="Wei C."/>
            <person name="Yang H."/>
            <person name="Wang S."/>
            <person name="Zhao J."/>
            <person name="Liu C."/>
            <person name="Gao L."/>
            <person name="Xia E."/>
            <person name="Lu Y."/>
            <person name="Tai Y."/>
            <person name="She G."/>
            <person name="Sun J."/>
            <person name="Cao H."/>
            <person name="Tong W."/>
            <person name="Gao Q."/>
            <person name="Li Y."/>
            <person name="Deng W."/>
            <person name="Jiang X."/>
            <person name="Wang W."/>
            <person name="Chen Q."/>
            <person name="Zhang S."/>
            <person name="Li H."/>
            <person name="Wu J."/>
            <person name="Wang P."/>
            <person name="Li P."/>
            <person name="Shi C."/>
            <person name="Zheng F."/>
            <person name="Jian J."/>
            <person name="Huang B."/>
            <person name="Shan D."/>
            <person name="Shi M."/>
            <person name="Fang C."/>
            <person name="Yue Y."/>
            <person name="Li F."/>
            <person name="Li D."/>
            <person name="Wei S."/>
            <person name="Han B."/>
            <person name="Jiang C."/>
            <person name="Yin Y."/>
            <person name="Xia T."/>
            <person name="Zhang Z."/>
            <person name="Bennetzen J.L."/>
            <person name="Zhao S."/>
            <person name="Wan X."/>
        </authorList>
    </citation>
    <scope>NUCLEOTIDE SEQUENCE [LARGE SCALE GENOMIC DNA]</scope>
    <source>
        <strain evidence="6">cv. Shuchazao</strain>
        <tissue evidence="5">Leaf</tissue>
    </source>
</reference>
<accession>A0A4S4DNP3</accession>
<dbReference type="SUPFAM" id="SSF117281">
    <property type="entry name" value="Kelch motif"/>
    <property type="match status" value="1"/>
</dbReference>
<dbReference type="Gene3D" id="2.120.10.80">
    <property type="entry name" value="Kelch-type beta propeller"/>
    <property type="match status" value="2"/>
</dbReference>
<feature type="signal peptide" evidence="4">
    <location>
        <begin position="1"/>
        <end position="17"/>
    </location>
</feature>
<proteinExistence type="predicted"/>
<keyword evidence="4" id="KW-0732">Signal</keyword>
<protein>
    <submittedName>
        <fullName evidence="5">Uncharacterized protein</fullName>
    </submittedName>
</protein>
<dbReference type="AlphaFoldDB" id="A0A4S4DNP3"/>
<feature type="region of interest" description="Disordered" evidence="3">
    <location>
        <begin position="44"/>
        <end position="78"/>
    </location>
</feature>
<keyword evidence="2" id="KW-0677">Repeat</keyword>
<dbReference type="STRING" id="542762.A0A4S4DNP3"/>
<sequence>MVVTVLLFSYWVNASEGGSSCCGWEVVKPLKWRWRWLKTPLSESAHGTRSPIRHPKRSGNSNGEGVTPPINNSDEPNFQCSSAAPDLNDCTLGNSENWMGLSIAGDKPTPRFNHAAAVIGNKMVVVGGESTDGMLEDVQVLNFDRFSWTTASSKLYLSPTNLPLKIPACKGHSLVSWGKKVLLIGGKTDPASDRVSVWAFDTETECWSLMEAKGDVPVARSGHTVVRANSVLILFGGENAKRKKLSDLHMFDLKSFTWLPLHCTGQGPSPRSNHVATLYGDKMLLIFGGASKSKTLNDIYSLDFETMIWSKIKIRGFHPSPRAGCCGVLRGTKWYIAGGGSRKKRHTEMLIFDVLKQEWSVSVASPPSSITTNKVQFVDFAACPSLIKGFSLVLMQHKERDFLVVFGGSKKEPSNQHKERDFLVVFGGSKKEPSNQIEVLTMEKNESSIGQRLAPSKGPGSLLSENRLSSTGLATQLSTGSFNGSVDAVAKQNLASIIEHHGSGRRSLSESLLVDSNPVSGNISLRKKFHDEEDSMMAKSSEDGSPSQVNY</sequence>
<feature type="compositionally biased region" description="Polar residues" evidence="3">
    <location>
        <begin position="58"/>
        <end position="78"/>
    </location>
</feature>
<gene>
    <name evidence="5" type="ORF">TEA_022045</name>
</gene>